<dbReference type="InterPro" id="IPR050617">
    <property type="entry name" value="E3_ligase_FN3/SPRY"/>
</dbReference>
<evidence type="ECO:0000313" key="1">
    <source>
        <dbReference type="EMBL" id="OWK09804.1"/>
    </source>
</evidence>
<accession>A0A212CVD1</accession>
<sequence length="74" mass="8486">MNKEDVMDSFQVYCMEEPQDDREVTAPSTPVIRAEDCTVCWNSATIRWRPASPEATETYTLEYCRQHAPEGEGL</sequence>
<evidence type="ECO:0000313" key="2">
    <source>
        <dbReference type="Proteomes" id="UP000242450"/>
    </source>
</evidence>
<feature type="non-terminal residue" evidence="1">
    <location>
        <position position="74"/>
    </location>
</feature>
<comment type="caution">
    <text evidence="1">The sequence shown here is derived from an EMBL/GenBank/DDBJ whole genome shotgun (WGS) entry which is preliminary data.</text>
</comment>
<gene>
    <name evidence="1" type="ORF">Celaphus_00006631</name>
</gene>
<name>A0A212CVD1_CEREH</name>
<organism evidence="1 2">
    <name type="scientific">Cervus elaphus hippelaphus</name>
    <name type="common">European red deer</name>
    <dbReference type="NCBI Taxonomy" id="46360"/>
    <lineage>
        <taxon>Eukaryota</taxon>
        <taxon>Metazoa</taxon>
        <taxon>Chordata</taxon>
        <taxon>Craniata</taxon>
        <taxon>Vertebrata</taxon>
        <taxon>Euteleostomi</taxon>
        <taxon>Mammalia</taxon>
        <taxon>Eutheria</taxon>
        <taxon>Laurasiatheria</taxon>
        <taxon>Artiodactyla</taxon>
        <taxon>Ruminantia</taxon>
        <taxon>Pecora</taxon>
        <taxon>Cervidae</taxon>
        <taxon>Cervinae</taxon>
        <taxon>Cervus</taxon>
    </lineage>
</organism>
<dbReference type="Proteomes" id="UP000242450">
    <property type="component" value="Chromosome 12"/>
</dbReference>
<dbReference type="GO" id="GO:0005737">
    <property type="term" value="C:cytoplasm"/>
    <property type="evidence" value="ECO:0007669"/>
    <property type="project" value="TreeGrafter"/>
</dbReference>
<dbReference type="OrthoDB" id="9949315at2759"/>
<dbReference type="AlphaFoldDB" id="A0A212CVD1"/>
<proteinExistence type="predicted"/>
<reference evidence="1 2" key="1">
    <citation type="journal article" date="2018" name="Mol. Genet. Genomics">
        <title>The red deer Cervus elaphus genome CerEla1.0: sequencing, annotating, genes, and chromosomes.</title>
        <authorList>
            <person name="Bana N.A."/>
            <person name="Nyiri A."/>
            <person name="Nagy J."/>
            <person name="Frank K."/>
            <person name="Nagy T."/>
            <person name="Steger V."/>
            <person name="Schiller M."/>
            <person name="Lakatos P."/>
            <person name="Sugar L."/>
            <person name="Horn P."/>
            <person name="Barta E."/>
            <person name="Orosz L."/>
        </authorList>
    </citation>
    <scope>NUCLEOTIDE SEQUENCE [LARGE SCALE GENOMIC DNA]</scope>
    <source>
        <strain evidence="1">Hungarian</strain>
    </source>
</reference>
<keyword evidence="2" id="KW-1185">Reference proteome</keyword>
<dbReference type="EMBL" id="MKHE01000012">
    <property type="protein sequence ID" value="OWK09804.1"/>
    <property type="molecule type" value="Genomic_DNA"/>
</dbReference>
<protein>
    <submittedName>
        <fullName evidence="1">CMYA5</fullName>
    </submittedName>
</protein>
<dbReference type="PANTHER" id="PTHR24099:SF7">
    <property type="entry name" value="CARDIOMYOPATHY-ASSOCIATED PROTEIN 5"/>
    <property type="match status" value="1"/>
</dbReference>
<dbReference type="PANTHER" id="PTHR24099">
    <property type="entry name" value="E3 UBIQUITIN-PROTEIN LIGASE TRIM36-RELATED"/>
    <property type="match status" value="1"/>
</dbReference>